<feature type="chain" id="PRO_5014435730" evidence="1">
    <location>
        <begin position="21"/>
        <end position="564"/>
    </location>
</feature>
<proteinExistence type="predicted"/>
<dbReference type="OrthoDB" id="3257981at2759"/>
<evidence type="ECO:0000256" key="1">
    <source>
        <dbReference type="SAM" id="SignalP"/>
    </source>
</evidence>
<protein>
    <submittedName>
        <fullName evidence="2">Glycoside hydrolase family 71 protein</fullName>
    </submittedName>
</protein>
<dbReference type="Proteomes" id="UP000235786">
    <property type="component" value="Unassembled WGS sequence"/>
</dbReference>
<accession>A0A2J6R0P4</accession>
<keyword evidence="1" id="KW-0732">Signal</keyword>
<evidence type="ECO:0000313" key="3">
    <source>
        <dbReference type="Proteomes" id="UP000235786"/>
    </source>
</evidence>
<dbReference type="InterPro" id="IPR005197">
    <property type="entry name" value="Glyco_hydro_71"/>
</dbReference>
<feature type="signal peptide" evidence="1">
    <location>
        <begin position="1"/>
        <end position="20"/>
    </location>
</feature>
<keyword evidence="2" id="KW-0378">Hydrolase</keyword>
<sequence length="564" mass="59881">MHSSQIISLFCFSVVSRLRSIQLGWSLQASTCPSGATSCGNGACCPSSLFCITNANDEVDACCTTNSACRGSIEGDPVCADSSWSLWKGFQGNGFCCEVGLNGVYDSANSVAGTCVSGSPPAGYTTAVISTTTTSTTSGSTGKPVFFHYMIGTITDAHCETDIQDAMALGADAFALNLNTDTASWAIDTVTSLFNWAETLGFKLFFSFDMTGFTNPDQFTSYLLSYVTSSAYYQYDGLPLVSTFNGGASSFTFGQDSVNDGWKVELEEVMANAGYPIYFVPAFQDVTITGSFFDTYPSLNGAMNWNSWPQNTQGDIIVPTTDDVTLETAAHAVGKTFLMGVSPLQFKHIDTGDNWYRRGEQNLEYRFGQVLNLQPDFIELQTWNDAGESHYMGNSWPEPIVGTAIVAYTEDYDHTGYWQLLPSFIKAWKSGATTTSTMYPTNGAIAQGTFWHHTLLAAGTCPDDSLGPPQGVDTVEDRVTAGILVAAGQTGLSAIVTSGSTTLGTQSLSPGFNGFSFLGMTTGTVSVKVVNSAGATVISGTGPIAVVSTAALCNYNFQVVALTS</sequence>
<evidence type="ECO:0000313" key="2">
    <source>
        <dbReference type="EMBL" id="PMD32039.1"/>
    </source>
</evidence>
<dbReference type="STRING" id="1149755.A0A2J6R0P4"/>
<dbReference type="AlphaFoldDB" id="A0A2J6R0P4"/>
<reference evidence="2 3" key="1">
    <citation type="submission" date="2016-04" db="EMBL/GenBank/DDBJ databases">
        <title>A degradative enzymes factory behind the ericoid mycorrhizal symbiosis.</title>
        <authorList>
            <consortium name="DOE Joint Genome Institute"/>
            <person name="Martino E."/>
            <person name="Morin E."/>
            <person name="Grelet G."/>
            <person name="Kuo A."/>
            <person name="Kohler A."/>
            <person name="Daghino S."/>
            <person name="Barry K."/>
            <person name="Choi C."/>
            <person name="Cichocki N."/>
            <person name="Clum A."/>
            <person name="Copeland A."/>
            <person name="Hainaut M."/>
            <person name="Haridas S."/>
            <person name="Labutti K."/>
            <person name="Lindquist E."/>
            <person name="Lipzen A."/>
            <person name="Khouja H.-R."/>
            <person name="Murat C."/>
            <person name="Ohm R."/>
            <person name="Olson A."/>
            <person name="Spatafora J."/>
            <person name="Veneault-Fourrey C."/>
            <person name="Henrissat B."/>
            <person name="Grigoriev I."/>
            <person name="Martin F."/>
            <person name="Perotto S."/>
        </authorList>
    </citation>
    <scope>NUCLEOTIDE SEQUENCE [LARGE SCALE GENOMIC DNA]</scope>
    <source>
        <strain evidence="2 3">F</strain>
    </source>
</reference>
<dbReference type="GO" id="GO:0051118">
    <property type="term" value="F:glucan endo-1,3-alpha-glucosidase activity"/>
    <property type="evidence" value="ECO:0007669"/>
    <property type="project" value="InterPro"/>
</dbReference>
<dbReference type="Pfam" id="PF03659">
    <property type="entry name" value="Glyco_hydro_71"/>
    <property type="match status" value="1"/>
</dbReference>
<organism evidence="2 3">
    <name type="scientific">Hyaloscypha variabilis (strain UAMH 11265 / GT02V1 / F)</name>
    <name type="common">Meliniomyces variabilis</name>
    <dbReference type="NCBI Taxonomy" id="1149755"/>
    <lineage>
        <taxon>Eukaryota</taxon>
        <taxon>Fungi</taxon>
        <taxon>Dikarya</taxon>
        <taxon>Ascomycota</taxon>
        <taxon>Pezizomycotina</taxon>
        <taxon>Leotiomycetes</taxon>
        <taxon>Helotiales</taxon>
        <taxon>Hyaloscyphaceae</taxon>
        <taxon>Hyaloscypha</taxon>
        <taxon>Hyaloscypha variabilis</taxon>
    </lineage>
</organism>
<gene>
    <name evidence="2" type="ORF">L207DRAFT_610037</name>
</gene>
<dbReference type="Gene3D" id="3.20.20.80">
    <property type="entry name" value="Glycosidases"/>
    <property type="match status" value="1"/>
</dbReference>
<dbReference type="EMBL" id="KZ613960">
    <property type="protein sequence ID" value="PMD32039.1"/>
    <property type="molecule type" value="Genomic_DNA"/>
</dbReference>
<dbReference type="CDD" id="cd11577">
    <property type="entry name" value="GH71"/>
    <property type="match status" value="1"/>
</dbReference>
<keyword evidence="3" id="KW-1185">Reference proteome</keyword>
<name>A0A2J6R0P4_HYAVF</name>